<protein>
    <submittedName>
        <fullName evidence="6">Protein SPT2</fullName>
    </submittedName>
</protein>
<evidence type="ECO:0000313" key="5">
    <source>
        <dbReference type="Proteomes" id="UP000492821"/>
    </source>
</evidence>
<name>A0A7E5A0B7_PANRE</name>
<feature type="compositionally biased region" description="Acidic residues" evidence="4">
    <location>
        <begin position="396"/>
        <end position="413"/>
    </location>
</feature>
<feature type="region of interest" description="Disordered" evidence="4">
    <location>
        <begin position="247"/>
        <end position="501"/>
    </location>
</feature>
<feature type="compositionally biased region" description="Acidic residues" evidence="4">
    <location>
        <begin position="595"/>
        <end position="615"/>
    </location>
</feature>
<dbReference type="GO" id="GO:0042393">
    <property type="term" value="F:histone binding"/>
    <property type="evidence" value="ECO:0007669"/>
    <property type="project" value="TreeGrafter"/>
</dbReference>
<feature type="compositionally biased region" description="Polar residues" evidence="4">
    <location>
        <begin position="159"/>
        <end position="172"/>
    </location>
</feature>
<feature type="compositionally biased region" description="Polar residues" evidence="4">
    <location>
        <begin position="333"/>
        <end position="351"/>
    </location>
</feature>
<proteinExistence type="inferred from homology"/>
<dbReference type="WBParaSite" id="Pan_g7006.t1">
    <property type="protein sequence ID" value="Pan_g7006.t1"/>
    <property type="gene ID" value="Pan_g7006"/>
</dbReference>
<keyword evidence="3" id="KW-0539">Nucleus</keyword>
<evidence type="ECO:0000256" key="1">
    <source>
        <dbReference type="ARBA" id="ARBA00004123"/>
    </source>
</evidence>
<dbReference type="GO" id="GO:0030691">
    <property type="term" value="C:Noc2p-Noc3p complex"/>
    <property type="evidence" value="ECO:0007669"/>
    <property type="project" value="TreeGrafter"/>
</dbReference>
<reference evidence="5" key="1">
    <citation type="journal article" date="2013" name="Genetics">
        <title>The draft genome and transcriptome of Panagrellus redivivus are shaped by the harsh demands of a free-living lifestyle.</title>
        <authorList>
            <person name="Srinivasan J."/>
            <person name="Dillman A.R."/>
            <person name="Macchietto M.G."/>
            <person name="Heikkinen L."/>
            <person name="Lakso M."/>
            <person name="Fracchia K.M."/>
            <person name="Antoshechkin I."/>
            <person name="Mortazavi A."/>
            <person name="Wong G."/>
            <person name="Sternberg P.W."/>
        </authorList>
    </citation>
    <scope>NUCLEOTIDE SEQUENCE [LARGE SCALE GENOMIC DNA]</scope>
    <source>
        <strain evidence="5">MT8872</strain>
    </source>
</reference>
<feature type="compositionally biased region" description="Basic and acidic residues" evidence="4">
    <location>
        <begin position="288"/>
        <end position="329"/>
    </location>
</feature>
<reference evidence="6" key="2">
    <citation type="submission" date="2020-10" db="UniProtKB">
        <authorList>
            <consortium name="WormBaseParasite"/>
        </authorList>
    </citation>
    <scope>IDENTIFICATION</scope>
</reference>
<evidence type="ECO:0000313" key="6">
    <source>
        <dbReference type="WBParaSite" id="Pan_g7006.t1"/>
    </source>
</evidence>
<dbReference type="PANTHER" id="PTHR12687">
    <property type="entry name" value="NUCLEOLAR COMPLEX 2 AND RAD4-RELATED"/>
    <property type="match status" value="1"/>
</dbReference>
<feature type="compositionally biased region" description="Acidic residues" evidence="4">
    <location>
        <begin position="421"/>
        <end position="433"/>
    </location>
</feature>
<dbReference type="GO" id="GO:0005654">
    <property type="term" value="C:nucleoplasm"/>
    <property type="evidence" value="ECO:0007669"/>
    <property type="project" value="TreeGrafter"/>
</dbReference>
<organism evidence="5 6">
    <name type="scientific">Panagrellus redivivus</name>
    <name type="common">Microworm</name>
    <dbReference type="NCBI Taxonomy" id="6233"/>
    <lineage>
        <taxon>Eukaryota</taxon>
        <taxon>Metazoa</taxon>
        <taxon>Ecdysozoa</taxon>
        <taxon>Nematoda</taxon>
        <taxon>Chromadorea</taxon>
        <taxon>Rhabditida</taxon>
        <taxon>Tylenchina</taxon>
        <taxon>Panagrolaimomorpha</taxon>
        <taxon>Panagrolaimoidea</taxon>
        <taxon>Panagrolaimidae</taxon>
        <taxon>Panagrellus</taxon>
    </lineage>
</organism>
<evidence type="ECO:0000256" key="2">
    <source>
        <dbReference type="ARBA" id="ARBA00005907"/>
    </source>
</evidence>
<evidence type="ECO:0000256" key="4">
    <source>
        <dbReference type="SAM" id="MobiDB-lite"/>
    </source>
</evidence>
<keyword evidence="5" id="KW-1185">Reference proteome</keyword>
<sequence length="1167" mass="132696">MSDDESPPSPSAPPVKVYNAPHIGGYMDLKYRVLADSAKAEKQGSKSFSDAAVKKTKKNLFGVSKEAKEKAAAADEARRQRIREAEAAMELDEKERERQQRMAEKAAAYEKLKKGDRPRYDDGTDVDYLVDFARRSRSRSPIREHQRSRSISPRPGPSTQWPVSNGASSSTYYEPPAEHEDAVYYDPREDAGRQLGAGFYHLPKQVDARVEKIRELEETSRQTVALRLKKKAARKEKKREELISINLMREVEGLPPLEPSSDEDEPEEHPGANLDVNAIPLPGELPQEEQRRINEQKKREADLEWDKGKARELKWLQDERDYRDDEFRPPDSYFSSNHDQESAFRQLNPCQGATGFQEAPKKKVVVKSPTTTPKLPKKSKAPSTPFPKKASKLPESDSESDADFDPSAEDHEEEDFHMSEDEINQELMELGDEAAEHAMLQGFQDDFIDEDEKEYLEKQRKTRQSKTSKTAQLADDGSNDSEDDEDFKPAYEEVSEDDAWAEDDMAVEAVELLKESEEHEAKSKKTEKPKKKVPAVKNTAAAAKAKKILAEIDSDEDEDDDAEDVDDDAEDIEFDEEDLFGDDSDAESEEQKLDGEEDLKDAESGEDEEEDDGNYQEELKKLLDADPEFKKYVETEEKDLLDFKEESDDEEPTGDGRIEVTLEMVEAAVKAFTDPKTSKKVMTQQVKFAVKAFCACLMRVADMAPASKYVVNEDKVFDNVVRMCYAYVAPVILTLLDPIPEVKKEEAEDTPKFDPTKKDKPERKAPPKYKNWREFSTIIKQFLHCLNLFLVEATSKEIMHCTLRAIVDNIGLYVHFERISRNLIKSLVRVWSRKTQDCRCLAFIALCKLIRFDGRLFSTVYKSCYVAYVANTRGMSEAATPLITFMQRSFATLTFVDPAVAYQYAFVYIRQCAIHLRNATIAKRKDLIKTIYNWQFVACLYLWTAVLSTLSKPGTMVQEGSRWLRDLVHPLIQIIAGTMKAFNAHRYVPLKCHCVRMLLQLQINCNVYIPTLAYAAELLTDLQRIDSNKGKRSKTGANKQYQIRELIKFNSDALEESWYRDRLADEIRELLVEAAHALRHSVAFADVYAPIGQQLRSFVKAYKNPVQSIAFKKVVTTLKTHADQVELLVNARGIDLKSSTDLERFGKAVDAATNALNVLHAGYASGK</sequence>
<feature type="region of interest" description="Disordered" evidence="4">
    <location>
        <begin position="1"/>
        <end position="20"/>
    </location>
</feature>
<dbReference type="AlphaFoldDB" id="A0A7E5A0B7"/>
<dbReference type="GO" id="GO:0042273">
    <property type="term" value="P:ribosomal large subunit biogenesis"/>
    <property type="evidence" value="ECO:0007669"/>
    <property type="project" value="TreeGrafter"/>
</dbReference>
<comment type="subcellular location">
    <subcellularLocation>
        <location evidence="1">Nucleus</location>
    </subcellularLocation>
</comment>
<dbReference type="Pfam" id="PF03715">
    <property type="entry name" value="Noc2"/>
    <property type="match status" value="1"/>
</dbReference>
<feature type="compositionally biased region" description="Basic and acidic residues" evidence="4">
    <location>
        <begin position="513"/>
        <end position="526"/>
    </location>
</feature>
<comment type="similarity">
    <text evidence="2">Belongs to the NOC2 family.</text>
</comment>
<feature type="compositionally biased region" description="Basic and acidic residues" evidence="4">
    <location>
        <begin position="85"/>
        <end position="122"/>
    </location>
</feature>
<feature type="region of interest" description="Disordered" evidence="4">
    <location>
        <begin position="85"/>
        <end position="189"/>
    </location>
</feature>
<feature type="compositionally biased region" description="Acidic residues" evidence="4">
    <location>
        <begin position="552"/>
        <end position="588"/>
    </location>
</feature>
<dbReference type="Proteomes" id="UP000492821">
    <property type="component" value="Unassembled WGS sequence"/>
</dbReference>
<dbReference type="PANTHER" id="PTHR12687:SF4">
    <property type="entry name" value="NUCLEOLAR COMPLEX PROTEIN 2 HOMOLOG"/>
    <property type="match status" value="1"/>
</dbReference>
<feature type="compositionally biased region" description="Basic and acidic residues" evidence="4">
    <location>
        <begin position="176"/>
        <end position="189"/>
    </location>
</feature>
<feature type="region of interest" description="Disordered" evidence="4">
    <location>
        <begin position="746"/>
        <end position="767"/>
    </location>
</feature>
<dbReference type="Pfam" id="PF13300">
    <property type="entry name" value="DUF4078"/>
    <property type="match status" value="1"/>
</dbReference>
<dbReference type="GO" id="GO:0005730">
    <property type="term" value="C:nucleolus"/>
    <property type="evidence" value="ECO:0007669"/>
    <property type="project" value="TreeGrafter"/>
</dbReference>
<dbReference type="InterPro" id="IPR005343">
    <property type="entry name" value="Noc2"/>
</dbReference>
<dbReference type="GO" id="GO:0000122">
    <property type="term" value="P:negative regulation of transcription by RNA polymerase II"/>
    <property type="evidence" value="ECO:0007669"/>
    <property type="project" value="TreeGrafter"/>
</dbReference>
<dbReference type="GO" id="GO:0003714">
    <property type="term" value="F:transcription corepressor activity"/>
    <property type="evidence" value="ECO:0007669"/>
    <property type="project" value="TreeGrafter"/>
</dbReference>
<dbReference type="GO" id="GO:0030690">
    <property type="term" value="C:Noc1p-Noc2p complex"/>
    <property type="evidence" value="ECO:0007669"/>
    <property type="project" value="TreeGrafter"/>
</dbReference>
<feature type="compositionally biased region" description="Acidic residues" evidence="4">
    <location>
        <begin position="477"/>
        <end position="486"/>
    </location>
</feature>
<feature type="compositionally biased region" description="Basic and acidic residues" evidence="4">
    <location>
        <begin position="746"/>
        <end position="765"/>
    </location>
</feature>
<feature type="region of interest" description="Disordered" evidence="4">
    <location>
        <begin position="513"/>
        <end position="615"/>
    </location>
</feature>
<evidence type="ECO:0000256" key="3">
    <source>
        <dbReference type="ARBA" id="ARBA00023242"/>
    </source>
</evidence>
<accession>A0A7E5A0B7</accession>